<dbReference type="GO" id="GO:0004069">
    <property type="term" value="F:L-aspartate:2-oxoglutarate aminotransferase activity"/>
    <property type="evidence" value="ECO:0007669"/>
    <property type="project" value="TreeGrafter"/>
</dbReference>
<dbReference type="Pfam" id="PF00155">
    <property type="entry name" value="Aminotran_1_2"/>
    <property type="match status" value="1"/>
</dbReference>
<keyword evidence="4" id="KW-0472">Membrane</keyword>
<name>A0AAV1CHA3_OLDCO</name>
<accession>A0AAV1CHA3</accession>
<feature type="region of interest" description="Disordered" evidence="3">
    <location>
        <begin position="65"/>
        <end position="84"/>
    </location>
</feature>
<evidence type="ECO:0000256" key="1">
    <source>
        <dbReference type="ARBA" id="ARBA00007441"/>
    </source>
</evidence>
<dbReference type="AlphaFoldDB" id="A0AAV1CHA3"/>
<dbReference type="PROSITE" id="PS00105">
    <property type="entry name" value="AA_TRANSFER_CLASS_1"/>
    <property type="match status" value="1"/>
</dbReference>
<reference evidence="6" key="1">
    <citation type="submission" date="2023-03" db="EMBL/GenBank/DDBJ databases">
        <authorList>
            <person name="Julca I."/>
        </authorList>
    </citation>
    <scope>NUCLEOTIDE SEQUENCE</scope>
</reference>
<evidence type="ECO:0000313" key="7">
    <source>
        <dbReference type="Proteomes" id="UP001161247"/>
    </source>
</evidence>
<dbReference type="GO" id="GO:0016847">
    <property type="term" value="F:1-aminocyclopropane-1-carboxylate synthase activity"/>
    <property type="evidence" value="ECO:0007669"/>
    <property type="project" value="UniProtKB-ARBA"/>
</dbReference>
<gene>
    <name evidence="6" type="ORF">OLC1_LOCUS5171</name>
</gene>
<dbReference type="EMBL" id="OX459119">
    <property type="protein sequence ID" value="CAI9093857.1"/>
    <property type="molecule type" value="Genomic_DNA"/>
</dbReference>
<dbReference type="InterPro" id="IPR015422">
    <property type="entry name" value="PyrdxlP-dep_Trfase_small"/>
</dbReference>
<dbReference type="Proteomes" id="UP001161247">
    <property type="component" value="Chromosome 2"/>
</dbReference>
<protein>
    <submittedName>
        <fullName evidence="6">OLC1v1029446C2</fullName>
    </submittedName>
</protein>
<dbReference type="InterPro" id="IPR015424">
    <property type="entry name" value="PyrdxlP-dep_Trfase"/>
</dbReference>
<dbReference type="CDD" id="cd00609">
    <property type="entry name" value="AAT_like"/>
    <property type="match status" value="1"/>
</dbReference>
<dbReference type="Gene3D" id="3.40.640.10">
    <property type="entry name" value="Type I PLP-dependent aspartate aminotransferase-like (Major domain)"/>
    <property type="match status" value="1"/>
</dbReference>
<keyword evidence="2" id="KW-0663">Pyridoxal phosphate</keyword>
<evidence type="ECO:0000259" key="5">
    <source>
        <dbReference type="Pfam" id="PF00155"/>
    </source>
</evidence>
<organism evidence="6 7">
    <name type="scientific">Oldenlandia corymbosa var. corymbosa</name>
    <dbReference type="NCBI Taxonomy" id="529605"/>
    <lineage>
        <taxon>Eukaryota</taxon>
        <taxon>Viridiplantae</taxon>
        <taxon>Streptophyta</taxon>
        <taxon>Embryophyta</taxon>
        <taxon>Tracheophyta</taxon>
        <taxon>Spermatophyta</taxon>
        <taxon>Magnoliopsida</taxon>
        <taxon>eudicotyledons</taxon>
        <taxon>Gunneridae</taxon>
        <taxon>Pentapetalae</taxon>
        <taxon>asterids</taxon>
        <taxon>lamiids</taxon>
        <taxon>Gentianales</taxon>
        <taxon>Rubiaceae</taxon>
        <taxon>Rubioideae</taxon>
        <taxon>Spermacoceae</taxon>
        <taxon>Hedyotis-Oldenlandia complex</taxon>
        <taxon>Oldenlandia</taxon>
    </lineage>
</organism>
<comment type="similarity">
    <text evidence="1">Belongs to the class-I pyridoxal-phosphate-dependent aminotransferase family.</text>
</comment>
<feature type="region of interest" description="Disordered" evidence="3">
    <location>
        <begin position="1"/>
        <end position="22"/>
    </location>
</feature>
<feature type="transmembrane region" description="Helical" evidence="4">
    <location>
        <begin position="40"/>
        <end position="59"/>
    </location>
</feature>
<dbReference type="GO" id="GO:0030170">
    <property type="term" value="F:pyridoxal phosphate binding"/>
    <property type="evidence" value="ECO:0007669"/>
    <property type="project" value="InterPro"/>
</dbReference>
<dbReference type="GO" id="GO:0008793">
    <property type="term" value="F:aromatic-amino-acid transaminase activity"/>
    <property type="evidence" value="ECO:0007669"/>
    <property type="project" value="TreeGrafter"/>
</dbReference>
<evidence type="ECO:0000256" key="4">
    <source>
        <dbReference type="SAM" id="Phobius"/>
    </source>
</evidence>
<sequence length="606" mass="67128">MKKDEEESAPNNNRTGGGGGATTAMRVIVPLQGVVQGRGGLILGSVIPCALFYFFQLYLKRNRSKGGGNNSPQPPRRSQSGAYLPDGTLQRVQSRSLLSQRSGSGGPVPPVSSRANSIANKQVDGPHYVGLKRAAEDPYDELSNPNGVIQLGLAENRLSLDLVQEWLAENAKESILGHDLSISGIATYQPFDGLMGLKVAVADFMSQVMDGSLSFNPSQIVLTAGATPAIEILSFCLADPGNAFLVPSPYYPDLDRDVKWRTGVEIVPIPCRSADNFCLSTTALDRAFTQARKRGLKVRGIIISNPSNPVGNLYDRETLCSLLDFATEKNIHVISNEILAGSTHGSEEFVSMAEIMESEDFDRTRVHIVYGLSKDLSLPGFRVGAIYTSNENVLSAARKMARFSSISAPCQRLLISMLADTKFIHHFVKSNRERLQRMYHEFVSGLKQLGIECVTSNGGFYCWADMSRLIRSYNEKGELELWEKLLNVAKINVTPGSSCHCIEPGWFRLCFTTLNEKDIPVVMDRIRRVSEICKSQFVSFRHSKKESGSKVQMKIDYWTDVLFQAWMALDVEVDRYAGFDNGCFPFVFRVSVNPKMKFVPQNLDED</sequence>
<feature type="region of interest" description="Disordered" evidence="3">
    <location>
        <begin position="97"/>
        <end position="119"/>
    </location>
</feature>
<keyword evidence="7" id="KW-1185">Reference proteome</keyword>
<dbReference type="PRINTS" id="PR00753">
    <property type="entry name" value="ACCSYNTHASE"/>
</dbReference>
<dbReference type="PANTHER" id="PTHR43795">
    <property type="entry name" value="BIFUNCTIONAL ASPARTATE AMINOTRANSFERASE AND GLUTAMATE/ASPARTATE-PREPHENATE AMINOTRANSFERASE-RELATED"/>
    <property type="match status" value="1"/>
</dbReference>
<evidence type="ECO:0000256" key="2">
    <source>
        <dbReference type="ARBA" id="ARBA00022898"/>
    </source>
</evidence>
<dbReference type="InterPro" id="IPR004839">
    <property type="entry name" value="Aminotransferase_I/II_large"/>
</dbReference>
<dbReference type="Gene3D" id="3.90.1150.10">
    <property type="entry name" value="Aspartate Aminotransferase, domain 1"/>
    <property type="match status" value="1"/>
</dbReference>
<dbReference type="InterPro" id="IPR004838">
    <property type="entry name" value="NHTrfase_class1_PyrdxlP-BS"/>
</dbReference>
<proteinExistence type="inferred from homology"/>
<dbReference type="SUPFAM" id="SSF53383">
    <property type="entry name" value="PLP-dependent transferases"/>
    <property type="match status" value="1"/>
</dbReference>
<feature type="domain" description="Aminotransferase class I/classII large" evidence="5">
    <location>
        <begin position="149"/>
        <end position="526"/>
    </location>
</feature>
<keyword evidence="4" id="KW-1133">Transmembrane helix</keyword>
<dbReference type="InterPro" id="IPR015421">
    <property type="entry name" value="PyrdxlP-dep_Trfase_major"/>
</dbReference>
<dbReference type="PANTHER" id="PTHR43795:SF85">
    <property type="entry name" value="AMINOTRANSFERASE ACS10-RELATED"/>
    <property type="match status" value="1"/>
</dbReference>
<evidence type="ECO:0000313" key="6">
    <source>
        <dbReference type="EMBL" id="CAI9093857.1"/>
    </source>
</evidence>
<dbReference type="InterPro" id="IPR050478">
    <property type="entry name" value="Ethylene_sulfur-biosynth"/>
</dbReference>
<keyword evidence="4" id="KW-0812">Transmembrane</keyword>
<evidence type="ECO:0000256" key="3">
    <source>
        <dbReference type="SAM" id="MobiDB-lite"/>
    </source>
</evidence>